<keyword evidence="3" id="KW-1185">Reference proteome</keyword>
<accession>G7I7C3</accession>
<reference evidence="2" key="3">
    <citation type="submission" date="2015-04" db="UniProtKB">
        <authorList>
            <consortium name="EnsemblPlants"/>
        </authorList>
    </citation>
    <scope>IDENTIFICATION</scope>
    <source>
        <strain evidence="2">cv. Jemalong A17</strain>
    </source>
</reference>
<proteinExistence type="predicted"/>
<dbReference type="PaxDb" id="3880-AES60493"/>
<dbReference type="EnsemblPlants" id="AES60493">
    <property type="protein sequence ID" value="AES60493"/>
    <property type="gene ID" value="MTR_1g050480"/>
</dbReference>
<evidence type="ECO:0000313" key="1">
    <source>
        <dbReference type="EMBL" id="AES60493.2"/>
    </source>
</evidence>
<sequence>MAFLSTPNHVGGSYEPLNCFRTTVYPDEDHIEVPVRFMNDWKHELIKQSRGWIKDLVENSICIDTSCITSHYIITGGIMISHKCGFQNPQTVMLSYQPIDNHFRMEIAHEELNEDSVCLSTEFSTRLCLNGDNDGNCSFRSDSDDVSDECYDGYSYNWAVKVTDSIAKGESVLHFPQFVVQRFPFLNPHHVHVFEVFSSYTVQCTVRTITNLHLKLSDKIYLTVLDPAFVAVVVVNLHNIYGFMFLCNVYLGLIKGWDDLENYHGFPEDVLVEFRYCGDNVLSVQSFSLADFPSSTPSFHSRSGDPQETFGFDIRLTDMDVAKSKLVT</sequence>
<gene>
    <name evidence="1" type="ordered locus">MTR_1g050480</name>
</gene>
<dbReference type="Proteomes" id="UP000002051">
    <property type="component" value="Unassembled WGS sequence"/>
</dbReference>
<name>A0A0C3UN06_MEDTR</name>
<dbReference type="AlphaFoldDB" id="A0A0C3UN06"/>
<protein>
    <submittedName>
        <fullName evidence="1 2">Uncharacterized protein</fullName>
    </submittedName>
</protein>
<accession>A0A0C3UN06</accession>
<dbReference type="EMBL" id="CM001217">
    <property type="protein sequence ID" value="AES60493.2"/>
    <property type="molecule type" value="Genomic_DNA"/>
</dbReference>
<organism evidence="2">
    <name type="scientific">Medicago truncatula</name>
    <name type="common">Barrel medic</name>
    <name type="synonym">Medicago tribuloides</name>
    <dbReference type="NCBI Taxonomy" id="3880"/>
    <lineage>
        <taxon>Eukaryota</taxon>
        <taxon>Viridiplantae</taxon>
        <taxon>Streptophyta</taxon>
        <taxon>Embryophyta</taxon>
        <taxon>Tracheophyta</taxon>
        <taxon>Spermatophyta</taxon>
        <taxon>Magnoliopsida</taxon>
        <taxon>eudicotyledons</taxon>
        <taxon>Gunneridae</taxon>
        <taxon>Pentapetalae</taxon>
        <taxon>rosids</taxon>
        <taxon>fabids</taxon>
        <taxon>Fabales</taxon>
        <taxon>Fabaceae</taxon>
        <taxon>Papilionoideae</taxon>
        <taxon>50 kb inversion clade</taxon>
        <taxon>NPAAA clade</taxon>
        <taxon>Hologalegina</taxon>
        <taxon>IRL clade</taxon>
        <taxon>Trifolieae</taxon>
        <taxon>Medicago</taxon>
    </lineage>
</organism>
<dbReference type="HOGENOM" id="CLU_848276_0_0_1"/>
<evidence type="ECO:0000313" key="3">
    <source>
        <dbReference type="Proteomes" id="UP000002051"/>
    </source>
</evidence>
<evidence type="ECO:0000313" key="2">
    <source>
        <dbReference type="EnsemblPlants" id="AES60493"/>
    </source>
</evidence>
<reference evidence="1 3" key="2">
    <citation type="journal article" date="2014" name="BMC Genomics">
        <title>An improved genome release (version Mt4.0) for the model legume Medicago truncatula.</title>
        <authorList>
            <person name="Tang H."/>
            <person name="Krishnakumar V."/>
            <person name="Bidwell S."/>
            <person name="Rosen B."/>
            <person name="Chan A."/>
            <person name="Zhou S."/>
            <person name="Gentzbittel L."/>
            <person name="Childs K.L."/>
            <person name="Yandell M."/>
            <person name="Gundlach H."/>
            <person name="Mayer K.F."/>
            <person name="Schwartz D.C."/>
            <person name="Town C.D."/>
        </authorList>
    </citation>
    <scope>GENOME REANNOTATION</scope>
    <source>
        <strain evidence="2 3">cv. Jemalong A17</strain>
    </source>
</reference>
<reference evidence="1 3" key="1">
    <citation type="journal article" date="2011" name="Nature">
        <title>The Medicago genome provides insight into the evolution of rhizobial symbioses.</title>
        <authorList>
            <person name="Young N.D."/>
            <person name="Debelle F."/>
            <person name="Oldroyd G.E."/>
            <person name="Geurts R."/>
            <person name="Cannon S.B."/>
            <person name="Udvardi M.K."/>
            <person name="Benedito V.A."/>
            <person name="Mayer K.F."/>
            <person name="Gouzy J."/>
            <person name="Schoof H."/>
            <person name="Van de Peer Y."/>
            <person name="Proost S."/>
            <person name="Cook D.R."/>
            <person name="Meyers B.C."/>
            <person name="Spannagl M."/>
            <person name="Cheung F."/>
            <person name="De Mita S."/>
            <person name="Krishnakumar V."/>
            <person name="Gundlach H."/>
            <person name="Zhou S."/>
            <person name="Mudge J."/>
            <person name="Bharti A.K."/>
            <person name="Murray J.D."/>
            <person name="Naoumkina M.A."/>
            <person name="Rosen B."/>
            <person name="Silverstein K.A."/>
            <person name="Tang H."/>
            <person name="Rombauts S."/>
            <person name="Zhao P.X."/>
            <person name="Zhou P."/>
            <person name="Barbe V."/>
            <person name="Bardou P."/>
            <person name="Bechner M."/>
            <person name="Bellec A."/>
            <person name="Berger A."/>
            <person name="Berges H."/>
            <person name="Bidwell S."/>
            <person name="Bisseling T."/>
            <person name="Choisne N."/>
            <person name="Couloux A."/>
            <person name="Denny R."/>
            <person name="Deshpande S."/>
            <person name="Dai X."/>
            <person name="Doyle J.J."/>
            <person name="Dudez A.M."/>
            <person name="Farmer A.D."/>
            <person name="Fouteau S."/>
            <person name="Franken C."/>
            <person name="Gibelin C."/>
            <person name="Gish J."/>
            <person name="Goldstein S."/>
            <person name="Gonzalez A.J."/>
            <person name="Green P.J."/>
            <person name="Hallab A."/>
            <person name="Hartog M."/>
            <person name="Hua A."/>
            <person name="Humphray S.J."/>
            <person name="Jeong D.H."/>
            <person name="Jing Y."/>
            <person name="Jocker A."/>
            <person name="Kenton S.M."/>
            <person name="Kim D.J."/>
            <person name="Klee K."/>
            <person name="Lai H."/>
            <person name="Lang C."/>
            <person name="Lin S."/>
            <person name="Macmil S.L."/>
            <person name="Magdelenat G."/>
            <person name="Matthews L."/>
            <person name="McCorrison J."/>
            <person name="Monaghan E.L."/>
            <person name="Mun J.H."/>
            <person name="Najar F.Z."/>
            <person name="Nicholson C."/>
            <person name="Noirot C."/>
            <person name="O'Bleness M."/>
            <person name="Paule C.R."/>
            <person name="Poulain J."/>
            <person name="Prion F."/>
            <person name="Qin B."/>
            <person name="Qu C."/>
            <person name="Retzel E.F."/>
            <person name="Riddle C."/>
            <person name="Sallet E."/>
            <person name="Samain S."/>
            <person name="Samson N."/>
            <person name="Sanders I."/>
            <person name="Saurat O."/>
            <person name="Scarpelli C."/>
            <person name="Schiex T."/>
            <person name="Segurens B."/>
            <person name="Severin A.J."/>
            <person name="Sherrier D.J."/>
            <person name="Shi R."/>
            <person name="Sims S."/>
            <person name="Singer S.R."/>
            <person name="Sinharoy S."/>
            <person name="Sterck L."/>
            <person name="Viollet A."/>
            <person name="Wang B.B."/>
            <person name="Wang K."/>
            <person name="Wang M."/>
            <person name="Wang X."/>
            <person name="Warfsmann J."/>
            <person name="Weissenbach J."/>
            <person name="White D.D."/>
            <person name="White J.D."/>
            <person name="Wiley G.B."/>
            <person name="Wincker P."/>
            <person name="Xing Y."/>
            <person name="Yang L."/>
            <person name="Yao Z."/>
            <person name="Ying F."/>
            <person name="Zhai J."/>
            <person name="Zhou L."/>
            <person name="Zuber A."/>
            <person name="Denarie J."/>
            <person name="Dixon R.A."/>
            <person name="May G.D."/>
            <person name="Schwartz D.C."/>
            <person name="Rogers J."/>
            <person name="Quetier F."/>
            <person name="Town C.D."/>
            <person name="Roe B.A."/>
        </authorList>
    </citation>
    <scope>NUCLEOTIDE SEQUENCE [LARGE SCALE GENOMIC DNA]</scope>
    <source>
        <strain evidence="1">A17</strain>
        <strain evidence="2 3">cv. Jemalong A17</strain>
    </source>
</reference>